<dbReference type="SUPFAM" id="SSF48403">
    <property type="entry name" value="Ankyrin repeat"/>
    <property type="match status" value="1"/>
</dbReference>
<accession>A0A2G2X4Z3</accession>
<sequence>MNFNLFRSCRLVMKNEFMYTMHMEKFLLPLFGDATGCLTSQGVIHLCAILGFTWAVYPFSWSGLSLDYRDKYGWTALHWAAYYGRQNCRGSNAMGPLSLSSAPTILLGSNAVLCGTVLDMLLSLHAFDSNQQGYHGQTVHHGAEWRPLPPSIPVDNFQNLDAKNTGLLQYVHDPHPPNSSQLTDNFVVSSRHSYLNTEGSLTQ</sequence>
<dbReference type="PANTHER" id="PTHR23335">
    <property type="entry name" value="CALMODULIN-BINDING TRANSCRIPTION ACTIVATOR CAMTA"/>
    <property type="match status" value="1"/>
</dbReference>
<dbReference type="PANTHER" id="PTHR23335:SF3">
    <property type="entry name" value="CALMODULIN-BINDING TRANSCRIPTION ACTIVATOR 5"/>
    <property type="match status" value="1"/>
</dbReference>
<dbReference type="GO" id="GO:0006357">
    <property type="term" value="P:regulation of transcription by RNA polymerase II"/>
    <property type="evidence" value="ECO:0007669"/>
    <property type="project" value="TreeGrafter"/>
</dbReference>
<dbReference type="InterPro" id="IPR036770">
    <property type="entry name" value="Ankyrin_rpt-contain_sf"/>
</dbReference>
<evidence type="ECO:0000313" key="1">
    <source>
        <dbReference type="EMBL" id="PHT52556.1"/>
    </source>
</evidence>
<reference evidence="2" key="2">
    <citation type="journal article" date="2017" name="J. Anim. Genet.">
        <title>Multiple reference genome sequences of hot pepper reveal the massive evolution of plant disease resistance genes by retroduplication.</title>
        <authorList>
            <person name="Kim S."/>
            <person name="Park J."/>
            <person name="Yeom S.-I."/>
            <person name="Kim Y.-M."/>
            <person name="Seo E."/>
            <person name="Kim K.-T."/>
            <person name="Kim M.-S."/>
            <person name="Lee J.M."/>
            <person name="Cheong K."/>
            <person name="Shin H.-S."/>
            <person name="Kim S.-B."/>
            <person name="Han K."/>
            <person name="Lee J."/>
            <person name="Park M."/>
            <person name="Lee H.-A."/>
            <person name="Lee H.-Y."/>
            <person name="Lee Y."/>
            <person name="Oh S."/>
            <person name="Lee J.H."/>
            <person name="Choi E."/>
            <person name="Choi E."/>
            <person name="Lee S.E."/>
            <person name="Jeon J."/>
            <person name="Kim H."/>
            <person name="Choi G."/>
            <person name="Song H."/>
            <person name="Lee J."/>
            <person name="Lee S.-C."/>
            <person name="Kwon J.-K."/>
            <person name="Lee H.-Y."/>
            <person name="Koo N."/>
            <person name="Hong Y."/>
            <person name="Kim R.W."/>
            <person name="Kang W.-H."/>
            <person name="Huh J.H."/>
            <person name="Kang B.-C."/>
            <person name="Yang T.-J."/>
            <person name="Lee Y.-H."/>
            <person name="Bennetzen J.L."/>
            <person name="Choi D."/>
        </authorList>
    </citation>
    <scope>NUCLEOTIDE SEQUENCE [LARGE SCALE GENOMIC DNA]</scope>
    <source>
        <strain evidence="2">cv. PBC81</strain>
    </source>
</reference>
<dbReference type="GO" id="GO:0003690">
    <property type="term" value="F:double-stranded DNA binding"/>
    <property type="evidence" value="ECO:0007669"/>
    <property type="project" value="TreeGrafter"/>
</dbReference>
<name>A0A2G2X4Z3_CAPBA</name>
<dbReference type="Gene3D" id="1.25.40.20">
    <property type="entry name" value="Ankyrin repeat-containing domain"/>
    <property type="match status" value="1"/>
</dbReference>
<dbReference type="STRING" id="33114.A0A2G2X4Z3"/>
<protein>
    <submittedName>
        <fullName evidence="1">Uncharacterized protein</fullName>
    </submittedName>
</protein>
<dbReference type="AlphaFoldDB" id="A0A2G2X4Z3"/>
<proteinExistence type="predicted"/>
<organism evidence="1 2">
    <name type="scientific">Capsicum baccatum</name>
    <name type="common">Peruvian pepper</name>
    <dbReference type="NCBI Taxonomy" id="33114"/>
    <lineage>
        <taxon>Eukaryota</taxon>
        <taxon>Viridiplantae</taxon>
        <taxon>Streptophyta</taxon>
        <taxon>Embryophyta</taxon>
        <taxon>Tracheophyta</taxon>
        <taxon>Spermatophyta</taxon>
        <taxon>Magnoliopsida</taxon>
        <taxon>eudicotyledons</taxon>
        <taxon>Gunneridae</taxon>
        <taxon>Pentapetalae</taxon>
        <taxon>asterids</taxon>
        <taxon>lamiids</taxon>
        <taxon>Solanales</taxon>
        <taxon>Solanaceae</taxon>
        <taxon>Solanoideae</taxon>
        <taxon>Capsiceae</taxon>
        <taxon>Capsicum</taxon>
    </lineage>
</organism>
<dbReference type="EMBL" id="MLFT02000003">
    <property type="protein sequence ID" value="PHT52556.1"/>
    <property type="molecule type" value="Genomic_DNA"/>
</dbReference>
<dbReference type="GO" id="GO:0005634">
    <property type="term" value="C:nucleus"/>
    <property type="evidence" value="ECO:0007669"/>
    <property type="project" value="TreeGrafter"/>
</dbReference>
<dbReference type="GO" id="GO:0003712">
    <property type="term" value="F:transcription coregulator activity"/>
    <property type="evidence" value="ECO:0007669"/>
    <property type="project" value="TreeGrafter"/>
</dbReference>
<evidence type="ECO:0000313" key="2">
    <source>
        <dbReference type="Proteomes" id="UP000224567"/>
    </source>
</evidence>
<dbReference type="Proteomes" id="UP000224567">
    <property type="component" value="Unassembled WGS sequence"/>
</dbReference>
<comment type="caution">
    <text evidence="1">The sequence shown here is derived from an EMBL/GenBank/DDBJ whole genome shotgun (WGS) entry which is preliminary data.</text>
</comment>
<gene>
    <name evidence="1" type="ORF">CQW23_07018</name>
</gene>
<dbReference type="OrthoDB" id="1750346at2759"/>
<keyword evidence="2" id="KW-1185">Reference proteome</keyword>
<reference evidence="1 2" key="1">
    <citation type="journal article" date="2017" name="Genome Biol.">
        <title>New reference genome sequences of hot pepper reveal the massive evolution of plant disease-resistance genes by retroduplication.</title>
        <authorList>
            <person name="Kim S."/>
            <person name="Park J."/>
            <person name="Yeom S.I."/>
            <person name="Kim Y.M."/>
            <person name="Seo E."/>
            <person name="Kim K.T."/>
            <person name="Kim M.S."/>
            <person name="Lee J.M."/>
            <person name="Cheong K."/>
            <person name="Shin H.S."/>
            <person name="Kim S.B."/>
            <person name="Han K."/>
            <person name="Lee J."/>
            <person name="Park M."/>
            <person name="Lee H.A."/>
            <person name="Lee H.Y."/>
            <person name="Lee Y."/>
            <person name="Oh S."/>
            <person name="Lee J.H."/>
            <person name="Choi E."/>
            <person name="Choi E."/>
            <person name="Lee S.E."/>
            <person name="Jeon J."/>
            <person name="Kim H."/>
            <person name="Choi G."/>
            <person name="Song H."/>
            <person name="Lee J."/>
            <person name="Lee S.C."/>
            <person name="Kwon J.K."/>
            <person name="Lee H.Y."/>
            <person name="Koo N."/>
            <person name="Hong Y."/>
            <person name="Kim R.W."/>
            <person name="Kang W.H."/>
            <person name="Huh J.H."/>
            <person name="Kang B.C."/>
            <person name="Yang T.J."/>
            <person name="Lee Y.H."/>
            <person name="Bennetzen J.L."/>
            <person name="Choi D."/>
        </authorList>
    </citation>
    <scope>NUCLEOTIDE SEQUENCE [LARGE SCALE GENOMIC DNA]</scope>
    <source>
        <strain evidence="2">cv. PBC81</strain>
    </source>
</reference>